<feature type="region of interest" description="Disordered" evidence="6">
    <location>
        <begin position="114"/>
        <end position="142"/>
    </location>
</feature>
<dbReference type="EMBL" id="JAQQBS010001422">
    <property type="protein sequence ID" value="KAK0165761.1"/>
    <property type="molecule type" value="Genomic_DNA"/>
</dbReference>
<dbReference type="CDD" id="cd18493">
    <property type="entry name" value="BACK_BTBD17"/>
    <property type="match status" value="1"/>
</dbReference>
<accession>A0AA39KLI0</accession>
<dbReference type="PROSITE" id="PS50950">
    <property type="entry name" value="ZF_THAP"/>
    <property type="match status" value="1"/>
</dbReference>
<dbReference type="InterPro" id="IPR038441">
    <property type="entry name" value="THAP_Znf_sf"/>
</dbReference>
<gene>
    <name evidence="9" type="ORF">PV328_004253</name>
</gene>
<keyword evidence="2 5" id="KW-0863">Zinc-finger</keyword>
<evidence type="ECO:0000313" key="9">
    <source>
        <dbReference type="EMBL" id="KAK0165761.1"/>
    </source>
</evidence>
<dbReference type="CDD" id="cd18292">
    <property type="entry name" value="BTB_POZ_BTBD17"/>
    <property type="match status" value="1"/>
</dbReference>
<dbReference type="Pfam" id="PF23651">
    <property type="entry name" value="TRAF_BTBD17"/>
    <property type="match status" value="1"/>
</dbReference>
<evidence type="ECO:0000259" key="7">
    <source>
        <dbReference type="PROSITE" id="PS50097"/>
    </source>
</evidence>
<sequence length="870" mass="99692">MTKKVCSFPGCFSGSSKDKRKNKELGIRKKTLFKVPKTDSPLRLQWQTSLGMEFLDTDVLCERHFRESDIIREDEVILKNGDKFKSRRDILKLAPNTIPIKFPRNDVPINRIEIDPADHEMTPVNSKESNTENSEAPPERDSKNVTIKREIADDVIILNALEESIENTERAFVSVPDTISSNEDEKLSSDHETITDTSEPEGLKSIKEKLPPKWHVNKYSDTIELSHINPQTFEIKKRIKILPNMTMEVIINNTMTSIKNLLPIKSIDDLCKNVFIIHNLLLCCGIGIDDLRSNNCLIVVQPGLSNSFNRIRCEMCKRVRRKMVYNLSMQKKLTTQLKATNKTLNKLIQCYSNENKKLRCKMLRSTFRWMAGLTNMDESKPTTPESGAPSSSEAPITPDAIEVDNSHTILLKIATLYAERLMNDICLVVNGIEYPAHRLILCASSDVFQVMLMSPQWTESQESRVTLQETPQCVPLFSEFLRYFYTGQIRISYEVVLPILSLADKYNVRDLITLCLEYMQNHIAVAAINGTLVSWLEYTSNCGHREITQICQNFIKWNIELVTKTTDFGNFELDVLVSLLHQSSLVIRDEMTLYKCLESWLDYQSNRLRSQLSPEEFESTLKQLVIAVMTPIRFPMMSPRQLADLLLSPLTKKYKEFFVERMAIGMSFHSGQHARVREVIKNEEDGALLFEPRLYTVDTCSSLLTIENFQSLPSYHTRTLVFSSLSFLAEYAGDRTCEWVVDLYPKGVWFRRYLLIVWQGTVEMPEHVIRSVRLSLTCKDPPVDSDVDMRVKIGVLIYGLQDGVEHIARVTEVIHRFNKKECVLNLDDLLPFEELNPQQGVLSLDSPVSPYLVGPNKDMLKLHIVISPAN</sequence>
<keyword evidence="10" id="KW-1185">Reference proteome</keyword>
<dbReference type="GO" id="GO:0003677">
    <property type="term" value="F:DNA binding"/>
    <property type="evidence" value="ECO:0007669"/>
    <property type="project" value="UniProtKB-UniRule"/>
</dbReference>
<evidence type="ECO:0000256" key="2">
    <source>
        <dbReference type="ARBA" id="ARBA00022771"/>
    </source>
</evidence>
<feature type="compositionally biased region" description="Basic and acidic residues" evidence="6">
    <location>
        <begin position="183"/>
        <end position="194"/>
    </location>
</feature>
<dbReference type="Pfam" id="PF07707">
    <property type="entry name" value="BACK"/>
    <property type="match status" value="1"/>
</dbReference>
<evidence type="ECO:0008006" key="11">
    <source>
        <dbReference type="Google" id="ProtNLM"/>
    </source>
</evidence>
<dbReference type="Proteomes" id="UP001168990">
    <property type="component" value="Unassembled WGS sequence"/>
</dbReference>
<dbReference type="InterPro" id="IPR011333">
    <property type="entry name" value="SKP1/BTB/POZ_sf"/>
</dbReference>
<proteinExistence type="predicted"/>
<dbReference type="Gene3D" id="1.25.40.420">
    <property type="match status" value="1"/>
</dbReference>
<dbReference type="SMART" id="SM00875">
    <property type="entry name" value="BACK"/>
    <property type="match status" value="1"/>
</dbReference>
<reference evidence="9" key="2">
    <citation type="submission" date="2023-03" db="EMBL/GenBank/DDBJ databases">
        <authorList>
            <person name="Inwood S.N."/>
            <person name="Skelly J.G."/>
            <person name="Guhlin J."/>
            <person name="Harrop T.W.R."/>
            <person name="Goldson S.G."/>
            <person name="Dearden P.K."/>
        </authorList>
    </citation>
    <scope>NUCLEOTIDE SEQUENCE</scope>
    <source>
        <strain evidence="9">Irish</strain>
        <tissue evidence="9">Whole body</tissue>
    </source>
</reference>
<dbReference type="InterPro" id="IPR011705">
    <property type="entry name" value="BACK"/>
</dbReference>
<dbReference type="Pfam" id="PF05485">
    <property type="entry name" value="THAP"/>
    <property type="match status" value="1"/>
</dbReference>
<evidence type="ECO:0000256" key="5">
    <source>
        <dbReference type="PROSITE-ProRule" id="PRU00309"/>
    </source>
</evidence>
<dbReference type="InterPro" id="IPR056184">
    <property type="entry name" value="TRAF_BTBD17"/>
</dbReference>
<evidence type="ECO:0000256" key="1">
    <source>
        <dbReference type="ARBA" id="ARBA00022723"/>
    </source>
</evidence>
<dbReference type="SMART" id="SM00692">
    <property type="entry name" value="DM3"/>
    <property type="match status" value="1"/>
</dbReference>
<dbReference type="InterPro" id="IPR006612">
    <property type="entry name" value="THAP_Znf"/>
</dbReference>
<dbReference type="Gene3D" id="3.30.710.10">
    <property type="entry name" value="Potassium Channel Kv1.1, Chain A"/>
    <property type="match status" value="1"/>
</dbReference>
<dbReference type="SUPFAM" id="SSF57716">
    <property type="entry name" value="Glucocorticoid receptor-like (DNA-binding domain)"/>
    <property type="match status" value="1"/>
</dbReference>
<dbReference type="SMART" id="SM00225">
    <property type="entry name" value="BTB"/>
    <property type="match status" value="1"/>
</dbReference>
<dbReference type="Gene3D" id="6.20.210.20">
    <property type="entry name" value="THAP domain"/>
    <property type="match status" value="1"/>
</dbReference>
<protein>
    <recommendedName>
        <fullName evidence="11">BTB/POZ domain-containing protein</fullName>
    </recommendedName>
</protein>
<evidence type="ECO:0000256" key="3">
    <source>
        <dbReference type="ARBA" id="ARBA00022833"/>
    </source>
</evidence>
<evidence type="ECO:0000256" key="6">
    <source>
        <dbReference type="SAM" id="MobiDB-lite"/>
    </source>
</evidence>
<reference evidence="9" key="1">
    <citation type="journal article" date="2023" name="bioRxiv">
        <title>Scaffold-level genome assemblies of two parasitoid biocontrol wasps reveal the parthenogenesis mechanism and an associated novel virus.</title>
        <authorList>
            <person name="Inwood S."/>
            <person name="Skelly J."/>
            <person name="Guhlin J."/>
            <person name="Harrop T."/>
            <person name="Goldson S."/>
            <person name="Dearden P."/>
        </authorList>
    </citation>
    <scope>NUCLEOTIDE SEQUENCE</scope>
    <source>
        <strain evidence="9">Irish</strain>
        <tissue evidence="9">Whole body</tissue>
    </source>
</reference>
<dbReference type="Pfam" id="PF00651">
    <property type="entry name" value="BTB"/>
    <property type="match status" value="1"/>
</dbReference>
<dbReference type="InterPro" id="IPR000210">
    <property type="entry name" value="BTB/POZ_dom"/>
</dbReference>
<feature type="region of interest" description="Disordered" evidence="6">
    <location>
        <begin position="181"/>
        <end position="202"/>
    </location>
</feature>
<keyword evidence="4 5" id="KW-0238">DNA-binding</keyword>
<evidence type="ECO:0000256" key="4">
    <source>
        <dbReference type="ARBA" id="ARBA00023125"/>
    </source>
</evidence>
<evidence type="ECO:0000259" key="8">
    <source>
        <dbReference type="PROSITE" id="PS50950"/>
    </source>
</evidence>
<dbReference type="AlphaFoldDB" id="A0AA39KLI0"/>
<feature type="domain" description="BTB" evidence="7">
    <location>
        <begin position="423"/>
        <end position="493"/>
    </location>
</feature>
<name>A0AA39KLI0_9HYME</name>
<comment type="caution">
    <text evidence="9">The sequence shown here is derived from an EMBL/GenBank/DDBJ whole genome shotgun (WGS) entry which is preliminary data.</text>
</comment>
<dbReference type="InterPro" id="IPR051481">
    <property type="entry name" value="BTB-POZ/Galectin-3-binding"/>
</dbReference>
<dbReference type="GO" id="GO:0008270">
    <property type="term" value="F:zinc ion binding"/>
    <property type="evidence" value="ECO:0007669"/>
    <property type="project" value="UniProtKB-KW"/>
</dbReference>
<evidence type="ECO:0000313" key="10">
    <source>
        <dbReference type="Proteomes" id="UP001168990"/>
    </source>
</evidence>
<dbReference type="SMART" id="SM00980">
    <property type="entry name" value="THAP"/>
    <property type="match status" value="1"/>
</dbReference>
<dbReference type="PROSITE" id="PS50097">
    <property type="entry name" value="BTB"/>
    <property type="match status" value="1"/>
</dbReference>
<feature type="region of interest" description="Disordered" evidence="6">
    <location>
        <begin position="375"/>
        <end position="397"/>
    </location>
</feature>
<organism evidence="9 10">
    <name type="scientific">Microctonus aethiopoides</name>
    <dbReference type="NCBI Taxonomy" id="144406"/>
    <lineage>
        <taxon>Eukaryota</taxon>
        <taxon>Metazoa</taxon>
        <taxon>Ecdysozoa</taxon>
        <taxon>Arthropoda</taxon>
        <taxon>Hexapoda</taxon>
        <taxon>Insecta</taxon>
        <taxon>Pterygota</taxon>
        <taxon>Neoptera</taxon>
        <taxon>Endopterygota</taxon>
        <taxon>Hymenoptera</taxon>
        <taxon>Apocrita</taxon>
        <taxon>Ichneumonoidea</taxon>
        <taxon>Braconidae</taxon>
        <taxon>Euphorinae</taxon>
        <taxon>Microctonus</taxon>
    </lineage>
</organism>
<keyword evidence="3" id="KW-0862">Zinc</keyword>
<dbReference type="SUPFAM" id="SSF54695">
    <property type="entry name" value="POZ domain"/>
    <property type="match status" value="1"/>
</dbReference>
<dbReference type="PANTHER" id="PTHR24410">
    <property type="entry name" value="HL07962P-RELATED"/>
    <property type="match status" value="1"/>
</dbReference>
<feature type="compositionally biased region" description="Polar residues" evidence="6">
    <location>
        <begin position="123"/>
        <end position="134"/>
    </location>
</feature>
<feature type="compositionally biased region" description="Low complexity" evidence="6">
    <location>
        <begin position="381"/>
        <end position="395"/>
    </location>
</feature>
<dbReference type="PANTHER" id="PTHR24410:SF41">
    <property type="entry name" value="HL07962P"/>
    <property type="match status" value="1"/>
</dbReference>
<keyword evidence="1" id="KW-0479">Metal-binding</keyword>
<feature type="domain" description="THAP-type" evidence="8">
    <location>
        <begin position="1"/>
        <end position="102"/>
    </location>
</feature>